<evidence type="ECO:0000313" key="2">
    <source>
        <dbReference type="EMBL" id="MBB6444064.1"/>
    </source>
</evidence>
<dbReference type="Pfam" id="PF12345">
    <property type="entry name" value="DUF3641"/>
    <property type="match status" value="1"/>
</dbReference>
<dbReference type="InterPro" id="IPR058240">
    <property type="entry name" value="rSAM_sf"/>
</dbReference>
<dbReference type="Proteomes" id="UP000531594">
    <property type="component" value="Unassembled WGS sequence"/>
</dbReference>
<comment type="caution">
    <text evidence="2">The sequence shown here is derived from an EMBL/GenBank/DDBJ whole genome shotgun (WGS) entry which is preliminary data.</text>
</comment>
<accession>A0A7X0HNK8</accession>
<dbReference type="EMBL" id="JACHGK010000002">
    <property type="protein sequence ID" value="MBB6444064.1"/>
    <property type="molecule type" value="Genomic_DNA"/>
</dbReference>
<proteinExistence type="predicted"/>
<dbReference type="PANTHER" id="PTHR43728:SF1">
    <property type="entry name" value="FE-S OXIDOREDUCTASE"/>
    <property type="match status" value="1"/>
</dbReference>
<name>A0A7X0HNK8_9BACI</name>
<feature type="domain" description="Arsenosugar biosynthesis radical SAM protein ArsS-like C-terminal" evidence="1">
    <location>
        <begin position="31"/>
        <end position="163"/>
    </location>
</feature>
<evidence type="ECO:0000259" key="1">
    <source>
        <dbReference type="Pfam" id="PF12345"/>
    </source>
</evidence>
<dbReference type="SUPFAM" id="SSF102114">
    <property type="entry name" value="Radical SAM enzymes"/>
    <property type="match status" value="1"/>
</dbReference>
<dbReference type="PANTHER" id="PTHR43728">
    <property type="entry name" value="SLR0304 PROTEIN"/>
    <property type="match status" value="1"/>
</dbReference>
<gene>
    <name evidence="2" type="ORF">HNR53_000672</name>
</gene>
<sequence length="165" mass="18351">MEVLKKLNAAGYGREKGLELNLVYNPGGSFLPGSQQGLENDYKRILGENYNLSFNHLFTITNLPIGRFAQNLKRNNSLAEYETLLEDNYNDEAAKNIMCRSQISVGYDGLLYDCDFNQMINMQTKGAKTLQELLEKETLDREIVFGNHFYGCTAGAGSSCGGALV</sequence>
<protein>
    <submittedName>
        <fullName evidence="2">Radical SAM/Cys-rich protein</fullName>
    </submittedName>
</protein>
<dbReference type="InterPro" id="IPR024521">
    <property type="entry name" value="ArsS-like_C"/>
</dbReference>
<keyword evidence="3" id="KW-1185">Reference proteome</keyword>
<dbReference type="AlphaFoldDB" id="A0A7X0HNK8"/>
<dbReference type="RefSeq" id="WP_377802030.1">
    <property type="nucleotide sequence ID" value="NZ_JBHLZA010000007.1"/>
</dbReference>
<dbReference type="InterPro" id="IPR026351">
    <property type="entry name" value="rSAM_ArsS-like"/>
</dbReference>
<evidence type="ECO:0000313" key="3">
    <source>
        <dbReference type="Proteomes" id="UP000531594"/>
    </source>
</evidence>
<organism evidence="2 3">
    <name type="scientific">Bacillus benzoevorans</name>
    <dbReference type="NCBI Taxonomy" id="1456"/>
    <lineage>
        <taxon>Bacteria</taxon>
        <taxon>Bacillati</taxon>
        <taxon>Bacillota</taxon>
        <taxon>Bacilli</taxon>
        <taxon>Bacillales</taxon>
        <taxon>Bacillaceae</taxon>
        <taxon>Bacillus</taxon>
    </lineage>
</organism>
<reference evidence="2 3" key="1">
    <citation type="submission" date="2020-08" db="EMBL/GenBank/DDBJ databases">
        <title>Genomic Encyclopedia of Type Strains, Phase IV (KMG-IV): sequencing the most valuable type-strain genomes for metagenomic binning, comparative biology and taxonomic classification.</title>
        <authorList>
            <person name="Goeker M."/>
        </authorList>
    </citation>
    <scope>NUCLEOTIDE SEQUENCE [LARGE SCALE GENOMIC DNA]</scope>
    <source>
        <strain evidence="2 3">DSM 5391</strain>
    </source>
</reference>